<evidence type="ECO:0000313" key="10">
    <source>
        <dbReference type="EMBL" id="CAF3663074.1"/>
    </source>
</evidence>
<dbReference type="InterPro" id="IPR016024">
    <property type="entry name" value="ARM-type_fold"/>
</dbReference>
<dbReference type="GO" id="GO:0005737">
    <property type="term" value="C:cytoplasm"/>
    <property type="evidence" value="ECO:0007669"/>
    <property type="project" value="UniProtKB-SubCell"/>
</dbReference>
<organism evidence="9 11">
    <name type="scientific">Didymodactylos carnosus</name>
    <dbReference type="NCBI Taxonomy" id="1234261"/>
    <lineage>
        <taxon>Eukaryota</taxon>
        <taxon>Metazoa</taxon>
        <taxon>Spiralia</taxon>
        <taxon>Gnathifera</taxon>
        <taxon>Rotifera</taxon>
        <taxon>Eurotatoria</taxon>
        <taxon>Bdelloidea</taxon>
        <taxon>Philodinida</taxon>
        <taxon>Philodinidae</taxon>
        <taxon>Didymodactylos</taxon>
    </lineage>
</organism>
<keyword evidence="6" id="KW-0653">Protein transport</keyword>
<sequence>MDSLRQTLESAANIFLSSSQTTVTQDQRRDAEKIFLQFRRSNFSFDLYSYLIEHSQSHYVIYQTLTALREGIVKEWLVLSDETKEQVVQYLLQYVYGQYQTLSIHVREQALQILVVINKRRKASKQPQTEYTVTNALYNLIQSPDNEQYQFGLMLLSTFLNEYSCSNGNEAGLTLDQRYSVKKDFESNELKNIFELLLNKLQLFLQNDENCLKLLELTLNSIEKILLWNFSLPATTTRHRHHLITFTHAETSDFRPPQTWKQLVYDQRLIEFFFHVYKTIKQQQHLRIANVKLCYSLRSQILRSLSQLACLNGPLMSDEQCRLQYLTTFCAHFVETFPPSTSTFDNLSECFDLASIISNLITLFSVKGFCSMSNDLCHEFLRLMAHITIVLCRCTTSHQQVNYDPAISKEAFDRILQAWARLLSGIDFGRFENLRTLAIEIFDSYLNSHLHSSSNNIVNEHEQDEDENNEDDDRELFSEQLISIGLFGRHIIDHALPLLTRLLLDRTQKLCTTMEMLTTTSTTVNVRDLDKINDDLHWLLLICGHVLTEEYLDSDSECATIPEAIMNFSYSQVKYCNLEKCCQISQLVLSKSIDLSTEAMQDVNPVTQCVVTVLKLSEIERYLSRIGLFDHVSVQVAISLTWFIKRLAANYLGFNADNYKQVSQALSLTLGKGSEVLEFLTKEFLSKVVSNLHMWTSEINVIKETADLFVTLSLRKDSSNILIRSDLFWSLCDQVVSNVMPLQLISEEIKRQLLKGITTACLNSSNDEDKVRFDRSILTVLQQRLNSITTTIKTLLEQMNYEFKVKQNQHVQQTVLPDDSKSVLLSHCCSALESFFSETMLSQVSSLLNSYCGLIEGGSRSSQSSYLFERSLSTLEDVCELFDFYHSYSDIIQIVLDLFNVYSENILVYLNLTHSKIFYSFMLKIIQLFSKCNHGKKSSEVNSDEDYNQHIYTLLTCLNHLLAKDFIDFSNDKSTVVYQDGESSTSSHHIQTDNVGDVVLFGLVTCFPFIQNDHLLKIPSISLRYYKLISTLCEQHSDSIFRLLNLDFFIPFLQTIKTGIDQYGNEICKMCLETVHGLALYVAQQHLQDEKSAQLQLFLDYLIDQVLQTNSPTLDLFETYGSALFALLCAYPQEFLRLCMNIKEQYQNNEQLTSIFDKFVNGIPIQQYNRKTKTNFLEKFEVFITDIRRVTKR</sequence>
<dbReference type="Proteomes" id="UP000681722">
    <property type="component" value="Unassembled WGS sequence"/>
</dbReference>
<evidence type="ECO:0000256" key="3">
    <source>
        <dbReference type="ARBA" id="ARBA00009466"/>
    </source>
</evidence>
<dbReference type="Proteomes" id="UP000663829">
    <property type="component" value="Unassembled WGS sequence"/>
</dbReference>
<dbReference type="PANTHER" id="PTHR12596">
    <property type="entry name" value="EXPORTIN 4,7-RELATED"/>
    <property type="match status" value="1"/>
</dbReference>
<keyword evidence="5" id="KW-0963">Cytoplasm</keyword>
<comment type="caution">
    <text evidence="9">The sequence shown here is derived from an EMBL/GenBank/DDBJ whole genome shotgun (WGS) entry which is preliminary data.</text>
</comment>
<evidence type="ECO:0000313" key="9">
    <source>
        <dbReference type="EMBL" id="CAF0876237.1"/>
    </source>
</evidence>
<evidence type="ECO:0000256" key="8">
    <source>
        <dbReference type="ARBA" id="ARBA00040444"/>
    </source>
</evidence>
<name>A0A813XVK8_9BILA</name>
<evidence type="ECO:0000256" key="6">
    <source>
        <dbReference type="ARBA" id="ARBA00022927"/>
    </source>
</evidence>
<dbReference type="EMBL" id="CAJNOQ010001202">
    <property type="protein sequence ID" value="CAF0876237.1"/>
    <property type="molecule type" value="Genomic_DNA"/>
</dbReference>
<keyword evidence="11" id="KW-1185">Reference proteome</keyword>
<evidence type="ECO:0000256" key="2">
    <source>
        <dbReference type="ARBA" id="ARBA00004496"/>
    </source>
</evidence>
<comment type="subcellular location">
    <subcellularLocation>
        <location evidence="2">Cytoplasm</location>
    </subcellularLocation>
    <subcellularLocation>
        <location evidence="1">Nucleus</location>
    </subcellularLocation>
</comment>
<dbReference type="GO" id="GO:0006611">
    <property type="term" value="P:protein export from nucleus"/>
    <property type="evidence" value="ECO:0007669"/>
    <property type="project" value="TreeGrafter"/>
</dbReference>
<evidence type="ECO:0000256" key="7">
    <source>
        <dbReference type="ARBA" id="ARBA00023242"/>
    </source>
</evidence>
<dbReference type="SUPFAM" id="SSF48371">
    <property type="entry name" value="ARM repeat"/>
    <property type="match status" value="1"/>
</dbReference>
<dbReference type="PANTHER" id="PTHR12596:SF1">
    <property type="entry name" value="EXPORTIN-4"/>
    <property type="match status" value="1"/>
</dbReference>
<dbReference type="AlphaFoldDB" id="A0A813XVK8"/>
<evidence type="ECO:0000313" key="11">
    <source>
        <dbReference type="Proteomes" id="UP000663829"/>
    </source>
</evidence>
<reference evidence="9" key="1">
    <citation type="submission" date="2021-02" db="EMBL/GenBank/DDBJ databases">
        <authorList>
            <person name="Nowell W R."/>
        </authorList>
    </citation>
    <scope>NUCLEOTIDE SEQUENCE</scope>
</reference>
<comment type="similarity">
    <text evidence="3">Belongs to the exportin family.</text>
</comment>
<dbReference type="OrthoDB" id="5548448at2759"/>
<protein>
    <recommendedName>
        <fullName evidence="8">Exportin-4</fullName>
    </recommendedName>
</protein>
<dbReference type="InterPro" id="IPR044189">
    <property type="entry name" value="XPO4/7-like"/>
</dbReference>
<accession>A0A813XVK8</accession>
<evidence type="ECO:0000256" key="1">
    <source>
        <dbReference type="ARBA" id="ARBA00004123"/>
    </source>
</evidence>
<dbReference type="GO" id="GO:0005643">
    <property type="term" value="C:nuclear pore"/>
    <property type="evidence" value="ECO:0007669"/>
    <property type="project" value="TreeGrafter"/>
</dbReference>
<proteinExistence type="inferred from homology"/>
<gene>
    <name evidence="9" type="ORF">GPM918_LOCUS7366</name>
    <name evidence="10" type="ORF">SRO942_LOCUS7366</name>
</gene>
<keyword evidence="7" id="KW-0539">Nucleus</keyword>
<evidence type="ECO:0000256" key="4">
    <source>
        <dbReference type="ARBA" id="ARBA00022448"/>
    </source>
</evidence>
<dbReference type="EMBL" id="CAJOBC010001202">
    <property type="protein sequence ID" value="CAF3663074.1"/>
    <property type="molecule type" value="Genomic_DNA"/>
</dbReference>
<dbReference type="InterPro" id="IPR011989">
    <property type="entry name" value="ARM-like"/>
</dbReference>
<evidence type="ECO:0000256" key="5">
    <source>
        <dbReference type="ARBA" id="ARBA00022490"/>
    </source>
</evidence>
<dbReference type="Gene3D" id="1.25.10.10">
    <property type="entry name" value="Leucine-rich Repeat Variant"/>
    <property type="match status" value="1"/>
</dbReference>
<keyword evidence="4" id="KW-0813">Transport</keyword>
<dbReference type="GO" id="GO:0005049">
    <property type="term" value="F:nuclear export signal receptor activity"/>
    <property type="evidence" value="ECO:0007669"/>
    <property type="project" value="InterPro"/>
</dbReference>